<keyword evidence="2" id="KW-1185">Reference proteome</keyword>
<dbReference type="PANTHER" id="PTHR42935:SF1">
    <property type="entry name" value="SLR0930 PROTEIN"/>
    <property type="match status" value="1"/>
</dbReference>
<reference evidence="2" key="1">
    <citation type="submission" date="2016-01" db="EMBL/GenBank/DDBJ databases">
        <authorList>
            <person name="Mitreva M."/>
            <person name="Pepin K.H."/>
            <person name="Mihindukulasuriya K.A."/>
            <person name="Fulton R."/>
            <person name="Fronick C."/>
            <person name="O'Laughlin M."/>
            <person name="Miner T."/>
            <person name="Herter B."/>
            <person name="Rosa B.A."/>
            <person name="Cordes M."/>
            <person name="Tomlinson C."/>
            <person name="Wollam A."/>
            <person name="Palsikar V.B."/>
            <person name="Mardis E.R."/>
            <person name="Wilson R.K."/>
        </authorList>
    </citation>
    <scope>NUCLEOTIDE SEQUENCE [LARGE SCALE GENOMIC DNA]</scope>
    <source>
        <strain evidence="2">KA00274</strain>
    </source>
</reference>
<gene>
    <name evidence="1" type="ORF">HMPREF1872_01185</name>
</gene>
<dbReference type="STRING" id="1497955.HMPREF1872_01185"/>
<dbReference type="PANTHER" id="PTHR42935">
    <property type="entry name" value="SLR0930 PROTEIN"/>
    <property type="match status" value="1"/>
</dbReference>
<dbReference type="EMBL" id="LSCV01000042">
    <property type="protein sequence ID" value="KXB39154.1"/>
    <property type="molecule type" value="Genomic_DNA"/>
</dbReference>
<proteinExistence type="predicted"/>
<sequence length="469" mass="53462">MEYTRESIRLFAQSYKLITVYKGVLANKVGHSLCKFLDLLAETEDPDMRLLDAYCEFFANLAKERADVSLAGYLIEQILLDMNTFTQNPIAASNYISDAILTDLECLQAICTINAEALRDYLRSLYILTAHEEFLPLVSRLPLFFSEVNDLDKVGKDDGSLQTWCLLYKSLIFALDKREDFVGMLPRLRKFHETSGAGLFCRYKAAYFNQNVHVLPAAYYPKDTEFFDYNGICVKVIENTARFIVHGESHNIVLAGPACLGKTTTLCLLPEQFVKAGYRYLELCANQNWTEESWQNLFAFLDLHAKSNLKIVLAILRLGTCVPTKLNNSSLAVRGASSFDQRLEIFSHVCQYRLPKNCLIYASYDGSLQALSKQLPFLHRYFQVPLEFKLPNREEYLASVYAFAKLSNFAVDDPKLTEAALTYAKQKQAYDLDVARDFIEVWRCMQNDEMTLTYDKVQSASETNSSTPT</sequence>
<dbReference type="Proteomes" id="UP000070080">
    <property type="component" value="Unassembled WGS sequence"/>
</dbReference>
<dbReference type="AlphaFoldDB" id="A0A133Y7G0"/>
<evidence type="ECO:0000313" key="2">
    <source>
        <dbReference type="Proteomes" id="UP000070080"/>
    </source>
</evidence>
<dbReference type="RefSeq" id="WP_066714719.1">
    <property type="nucleotide sequence ID" value="NZ_JARFNM010000001.1"/>
</dbReference>
<accession>A0A133Y7G0</accession>
<dbReference type="InterPro" id="IPR008533">
    <property type="entry name" value="DUF815"/>
</dbReference>
<comment type="caution">
    <text evidence="1">The sequence shown here is derived from an EMBL/GenBank/DDBJ whole genome shotgun (WGS) entry which is preliminary data.</text>
</comment>
<dbReference type="OrthoDB" id="9812140at2"/>
<name>A0A133Y7G0_9FIRM</name>
<evidence type="ECO:0000313" key="1">
    <source>
        <dbReference type="EMBL" id="KXB39154.1"/>
    </source>
</evidence>
<dbReference type="InterPro" id="IPR027417">
    <property type="entry name" value="P-loop_NTPase"/>
</dbReference>
<dbReference type="SUPFAM" id="SSF52540">
    <property type="entry name" value="P-loop containing nucleoside triphosphate hydrolases"/>
    <property type="match status" value="1"/>
</dbReference>
<protein>
    <submittedName>
        <fullName evidence="1">Uncharacterized protein</fullName>
    </submittedName>
</protein>
<organism evidence="1 2">
    <name type="scientific">Amygdalobacter nucleatus</name>
    <dbReference type="NCBI Taxonomy" id="3029274"/>
    <lineage>
        <taxon>Bacteria</taxon>
        <taxon>Bacillati</taxon>
        <taxon>Bacillota</taxon>
        <taxon>Clostridia</taxon>
        <taxon>Eubacteriales</taxon>
        <taxon>Oscillospiraceae</taxon>
        <taxon>Amygdalobacter</taxon>
    </lineage>
</organism>